<reference evidence="1 2" key="1">
    <citation type="submission" date="2022-10" db="EMBL/GenBank/DDBJ databases">
        <title>Defluviimonas sp. nov., isolated from ocean surface water.</title>
        <authorList>
            <person name="He W."/>
            <person name="Wang L."/>
            <person name="Zhang D.-F."/>
        </authorList>
    </citation>
    <scope>NUCLEOTIDE SEQUENCE [LARGE SCALE GENOMIC DNA]</scope>
    <source>
        <strain evidence="1 2">WL0075</strain>
    </source>
</reference>
<dbReference type="EMBL" id="JAOWLA010000036">
    <property type="protein sequence ID" value="MCV2866925.1"/>
    <property type="molecule type" value="Genomic_DNA"/>
</dbReference>
<protein>
    <recommendedName>
        <fullName evidence="3">Transposase</fullName>
    </recommendedName>
</protein>
<proteinExistence type="predicted"/>
<dbReference type="RefSeq" id="WP_263723473.1">
    <property type="nucleotide sequence ID" value="NZ_JAOWLA010000036.1"/>
</dbReference>
<evidence type="ECO:0000313" key="1">
    <source>
        <dbReference type="EMBL" id="MCV2866925.1"/>
    </source>
</evidence>
<accession>A0ABT2Z715</accession>
<name>A0ABT2Z715_9RHOB</name>
<keyword evidence="2" id="KW-1185">Reference proteome</keyword>
<gene>
    <name evidence="1" type="ORF">OE647_19665</name>
</gene>
<organism evidence="1 2">
    <name type="scientific">Albidovulum sediminicola</name>
    <dbReference type="NCBI Taxonomy" id="2984331"/>
    <lineage>
        <taxon>Bacteria</taxon>
        <taxon>Pseudomonadati</taxon>
        <taxon>Pseudomonadota</taxon>
        <taxon>Alphaproteobacteria</taxon>
        <taxon>Rhodobacterales</taxon>
        <taxon>Paracoccaceae</taxon>
        <taxon>Albidovulum</taxon>
    </lineage>
</organism>
<dbReference type="Proteomes" id="UP001652503">
    <property type="component" value="Unassembled WGS sequence"/>
</dbReference>
<evidence type="ECO:0000313" key="2">
    <source>
        <dbReference type="Proteomes" id="UP001652503"/>
    </source>
</evidence>
<evidence type="ECO:0008006" key="3">
    <source>
        <dbReference type="Google" id="ProtNLM"/>
    </source>
</evidence>
<comment type="caution">
    <text evidence="1">The sequence shown here is derived from an EMBL/GenBank/DDBJ whole genome shotgun (WGS) entry which is preliminary data.</text>
</comment>
<sequence length="52" mass="6018">MIERHHPKLPVGAPCRLLSILRSSSYYAPQGEAEMNLALMQMIDWQFLETPF</sequence>